<evidence type="ECO:0000313" key="2">
    <source>
        <dbReference type="EMBL" id="KKN59569.1"/>
    </source>
</evidence>
<reference evidence="2" key="1">
    <citation type="journal article" date="2015" name="Nature">
        <title>Complex archaea that bridge the gap between prokaryotes and eukaryotes.</title>
        <authorList>
            <person name="Spang A."/>
            <person name="Saw J.H."/>
            <person name="Jorgensen S.L."/>
            <person name="Zaremba-Niedzwiedzka K."/>
            <person name="Martijn J."/>
            <person name="Lind A.E."/>
            <person name="van Eijk R."/>
            <person name="Schleper C."/>
            <person name="Guy L."/>
            <person name="Ettema T.J."/>
        </authorList>
    </citation>
    <scope>NUCLEOTIDE SEQUENCE</scope>
</reference>
<feature type="transmembrane region" description="Helical" evidence="1">
    <location>
        <begin position="409"/>
        <end position="431"/>
    </location>
</feature>
<evidence type="ECO:0000256" key="1">
    <source>
        <dbReference type="SAM" id="Phobius"/>
    </source>
</evidence>
<comment type="caution">
    <text evidence="2">The sequence shown here is derived from an EMBL/GenBank/DDBJ whole genome shotgun (WGS) entry which is preliminary data.</text>
</comment>
<feature type="transmembrane region" description="Helical" evidence="1">
    <location>
        <begin position="129"/>
        <end position="147"/>
    </location>
</feature>
<sequence>MIPKKESLTYKKIFFFWIPLAATWLMMATEGPFLAAIIARLANPKFNLAAFGVAFSFAVFIEAPVIMLMSASTALAKDRDSYIKLRNFTFVLSGITTLVLITFIIPPIFYFITQRLIGLPENVAKLTHHAFIVLIPWPGAIGYRRFYQGILIRSNLTRRVAYGTITRLMAIVMTSLTCYLFFDLNGAIIGTLSLAVAVSAEAVTSRIMAHTSVRHLLLKEKESERSEETPISYRYIKKFYYPLALTSVLSIGVHPMVTFFMGQSRMPIESLAVLPVILSLVFVFRSIGLSFQEVGIALLGKNNQTFKPLRNFAFGLGIVLVCLLSFITLTPFSYIWFHKISGLSMELTIFAEFPAQLAILLPGLTVLISLQRALLINNKKTKPITIASSIEVISIFIVLLVTIVTFNLIGAIAAVAALVVGRLLANGYLVWPCLKVLKRKA</sequence>
<gene>
    <name evidence="2" type="ORF">LCGC14_0540760</name>
</gene>
<feature type="transmembrane region" description="Helical" evidence="1">
    <location>
        <begin position="51"/>
        <end position="76"/>
    </location>
</feature>
<feature type="transmembrane region" description="Helical" evidence="1">
    <location>
        <begin position="159"/>
        <end position="182"/>
    </location>
</feature>
<feature type="transmembrane region" description="Helical" evidence="1">
    <location>
        <begin position="357"/>
        <end position="375"/>
    </location>
</feature>
<feature type="transmembrane region" description="Helical" evidence="1">
    <location>
        <begin position="384"/>
        <end position="403"/>
    </location>
</feature>
<evidence type="ECO:0008006" key="3">
    <source>
        <dbReference type="Google" id="ProtNLM"/>
    </source>
</evidence>
<dbReference type="AlphaFoldDB" id="A0A0F9RXK4"/>
<feature type="transmembrane region" description="Helical" evidence="1">
    <location>
        <begin position="88"/>
        <end position="109"/>
    </location>
</feature>
<organism evidence="2">
    <name type="scientific">marine sediment metagenome</name>
    <dbReference type="NCBI Taxonomy" id="412755"/>
    <lineage>
        <taxon>unclassified sequences</taxon>
        <taxon>metagenomes</taxon>
        <taxon>ecological metagenomes</taxon>
    </lineage>
</organism>
<feature type="transmembrane region" description="Helical" evidence="1">
    <location>
        <begin position="188"/>
        <end position="209"/>
    </location>
</feature>
<feature type="transmembrane region" description="Helical" evidence="1">
    <location>
        <begin position="312"/>
        <end position="337"/>
    </location>
</feature>
<accession>A0A0F9RXK4</accession>
<dbReference type="EMBL" id="LAZR01000722">
    <property type="protein sequence ID" value="KKN59569.1"/>
    <property type="molecule type" value="Genomic_DNA"/>
</dbReference>
<feature type="transmembrane region" description="Helical" evidence="1">
    <location>
        <begin position="272"/>
        <end position="291"/>
    </location>
</feature>
<name>A0A0F9RXK4_9ZZZZ</name>
<feature type="transmembrane region" description="Helical" evidence="1">
    <location>
        <begin position="239"/>
        <end position="260"/>
    </location>
</feature>
<keyword evidence="1" id="KW-1133">Transmembrane helix</keyword>
<keyword evidence="1" id="KW-0812">Transmembrane</keyword>
<keyword evidence="1" id="KW-0472">Membrane</keyword>
<proteinExistence type="predicted"/>
<protein>
    <recommendedName>
        <fullName evidence="3">Polysaccharide biosynthesis protein C-terminal domain-containing protein</fullName>
    </recommendedName>
</protein>